<dbReference type="CDD" id="cd00613">
    <property type="entry name" value="GDC-P"/>
    <property type="match status" value="1"/>
</dbReference>
<sequence length="455" mass="48805">MRYLPLTDPDRAEMLEVVGSPSIEALFVDVPEEARLPGLIEGLPLHASELAVERHMARLAAQNISAGSAPFFLGAGAYRHHVPASVDHLIQRGEFLTAYTPYQPEIAQGTLQMLFEFQTQVARLFGCAVANASMYDGSTACWEALVMARRITKRGKALLSPGLHPHYVSTIETMARFTRDTIVHSDPALVAECGEAELIAAIDDETSCVVVQYPDILGRLPDLSKIADAAHEQGALLVAVVTEPVALGAIKSPGELGADIVVGEGQSIGVGLQFGGPYLGLFAVRDAKHVRQMPGRLCGESVDAEGKRSFVLTLSTREQHIRREKATSNICTNSGLCALAFSIHMTLLGEKGLRALASENHRLACIAADRLAAIPGVEIVNDSFFNEFTLKLPEGKDARQVVRDLADRGVLAGVSLGRLYPGNSSLEGGLLVALTETTSEDDIETFSTELQEVLA</sequence>
<comment type="catalytic activity">
    <reaction evidence="3 4">
        <text>N(6)-[(R)-lipoyl]-L-lysyl-[glycine-cleavage complex H protein] + glycine + H(+) = N(6)-[(R)-S(8)-aminomethyldihydrolipoyl]-L-lysyl-[glycine-cleavage complex H protein] + CO2</text>
        <dbReference type="Rhea" id="RHEA:24304"/>
        <dbReference type="Rhea" id="RHEA-COMP:10494"/>
        <dbReference type="Rhea" id="RHEA-COMP:10495"/>
        <dbReference type="ChEBI" id="CHEBI:15378"/>
        <dbReference type="ChEBI" id="CHEBI:16526"/>
        <dbReference type="ChEBI" id="CHEBI:57305"/>
        <dbReference type="ChEBI" id="CHEBI:83099"/>
        <dbReference type="ChEBI" id="CHEBI:83143"/>
        <dbReference type="EC" id="1.4.4.2"/>
    </reaction>
</comment>
<dbReference type="InterPro" id="IPR015422">
    <property type="entry name" value="PyrdxlP-dep_Trfase_small"/>
</dbReference>
<evidence type="ECO:0000256" key="2">
    <source>
        <dbReference type="ARBA" id="ARBA00023002"/>
    </source>
</evidence>
<evidence type="ECO:0000256" key="4">
    <source>
        <dbReference type="HAMAP-Rule" id="MF_00712"/>
    </source>
</evidence>
<evidence type="ECO:0000256" key="1">
    <source>
        <dbReference type="ARBA" id="ARBA00003788"/>
    </source>
</evidence>
<dbReference type="PANTHER" id="PTHR42806">
    <property type="entry name" value="GLYCINE CLEAVAGE SYSTEM P-PROTEIN"/>
    <property type="match status" value="1"/>
</dbReference>
<dbReference type="InterPro" id="IPR049315">
    <property type="entry name" value="GDC-P_N"/>
</dbReference>
<dbReference type="GO" id="GO:0009116">
    <property type="term" value="P:nucleoside metabolic process"/>
    <property type="evidence" value="ECO:0007669"/>
    <property type="project" value="InterPro"/>
</dbReference>
<evidence type="ECO:0000313" key="5">
    <source>
        <dbReference type="EMBL" id="AKH43849.1"/>
    </source>
</evidence>
<dbReference type="RefSeq" id="WP_046904304.1">
    <property type="nucleotide sequence ID" value="NZ_CP011452.2"/>
</dbReference>
<dbReference type="InterPro" id="IPR015421">
    <property type="entry name" value="PyrdxlP-dep_Trfase_major"/>
</dbReference>
<dbReference type="Proteomes" id="UP000034392">
    <property type="component" value="Chromosome"/>
</dbReference>
<dbReference type="Gene3D" id="3.90.1150.10">
    <property type="entry name" value="Aspartate Aminotransferase, domain 1"/>
    <property type="match status" value="1"/>
</dbReference>
<dbReference type="KEGG" id="aay:WYH_02821"/>
<dbReference type="AlphaFoldDB" id="A0A0F7KVV2"/>
<evidence type="ECO:0000313" key="6">
    <source>
        <dbReference type="Proteomes" id="UP000034392"/>
    </source>
</evidence>
<comment type="subunit">
    <text evidence="4">The glycine cleavage system is composed of four proteins: P, T, L and H. In this organism, the P 'protein' is a heterodimer of two subunits.</text>
</comment>
<dbReference type="GO" id="GO:0019464">
    <property type="term" value="P:glycine decarboxylation via glycine cleavage system"/>
    <property type="evidence" value="ECO:0007669"/>
    <property type="project" value="UniProtKB-UniRule"/>
</dbReference>
<organism evidence="5 6">
    <name type="scientific">Croceibacterium atlanticum</name>
    <dbReference type="NCBI Taxonomy" id="1267766"/>
    <lineage>
        <taxon>Bacteria</taxon>
        <taxon>Pseudomonadati</taxon>
        <taxon>Pseudomonadota</taxon>
        <taxon>Alphaproteobacteria</taxon>
        <taxon>Sphingomonadales</taxon>
        <taxon>Erythrobacteraceae</taxon>
        <taxon>Croceibacterium</taxon>
    </lineage>
</organism>
<keyword evidence="2 4" id="KW-0560">Oxidoreductase</keyword>
<dbReference type="PATRIC" id="fig|1267766.3.peg.2857"/>
<comment type="function">
    <text evidence="1 4">The glycine cleavage system catalyzes the degradation of glycine. The P protein binds the alpha-amino group of glycine through its pyridoxal phosphate cofactor; CO(2) is released and the remaining methylamine moiety is then transferred to the lipoamide cofactor of the H protein.</text>
</comment>
<dbReference type="OrthoDB" id="9801272at2"/>
<dbReference type="HAMAP" id="MF_00712">
    <property type="entry name" value="GcvPA"/>
    <property type="match status" value="1"/>
</dbReference>
<dbReference type="PANTHER" id="PTHR42806:SF1">
    <property type="entry name" value="GLYCINE DEHYDROGENASE (DECARBOXYLATING)"/>
    <property type="match status" value="1"/>
</dbReference>
<reference evidence="5" key="1">
    <citation type="submission" date="2015-05" db="EMBL/GenBank/DDBJ databases">
        <title>The complete genome of Altererythrobacter atlanticus strain 26DY36.</title>
        <authorList>
            <person name="Wu Y.-H."/>
            <person name="Cheng H."/>
            <person name="Wu X.-W."/>
        </authorList>
    </citation>
    <scope>NUCLEOTIDE SEQUENCE [LARGE SCALE GENOMIC DNA]</scope>
    <source>
        <strain evidence="5">26DY36</strain>
    </source>
</reference>
<name>A0A0F7KVV2_9SPHN</name>
<dbReference type="STRING" id="1267766.WYH_02821"/>
<dbReference type="EC" id="1.4.4.2" evidence="4"/>
<dbReference type="InterPro" id="IPR023010">
    <property type="entry name" value="GcvPA"/>
</dbReference>
<proteinExistence type="inferred from homology"/>
<dbReference type="PIRSF" id="PIRSF006815">
    <property type="entry name" value="GcvPA"/>
    <property type="match status" value="1"/>
</dbReference>
<dbReference type="SUPFAM" id="SSF53383">
    <property type="entry name" value="PLP-dependent transferases"/>
    <property type="match status" value="1"/>
</dbReference>
<gene>
    <name evidence="4 5" type="primary">gcvPA</name>
    <name evidence="5" type="ORF">WYH_02821</name>
</gene>
<dbReference type="Gene3D" id="3.40.640.10">
    <property type="entry name" value="Type I PLP-dependent aspartate aminotransferase-like (Major domain)"/>
    <property type="match status" value="1"/>
</dbReference>
<accession>A0A0F7KVV2</accession>
<dbReference type="GO" id="GO:0004375">
    <property type="term" value="F:glycine dehydrogenase (decarboxylating) activity"/>
    <property type="evidence" value="ECO:0007669"/>
    <property type="project" value="UniProtKB-EC"/>
</dbReference>
<dbReference type="EMBL" id="CP011452">
    <property type="protein sequence ID" value="AKH43849.1"/>
    <property type="molecule type" value="Genomic_DNA"/>
</dbReference>
<dbReference type="InterPro" id="IPR020581">
    <property type="entry name" value="GDC_P"/>
</dbReference>
<keyword evidence="6" id="KW-1185">Reference proteome</keyword>
<dbReference type="InterPro" id="IPR015424">
    <property type="entry name" value="PyrdxlP-dep_Trfase"/>
</dbReference>
<protein>
    <recommendedName>
        <fullName evidence="4">Probable glycine dehydrogenase (decarboxylating) subunit 1</fullName>
        <ecNumber evidence="4">1.4.4.2</ecNumber>
    </recommendedName>
    <alternativeName>
        <fullName evidence="4">Glycine cleavage system P-protein subunit 1</fullName>
    </alternativeName>
    <alternativeName>
        <fullName evidence="4">Glycine decarboxylase subunit 1</fullName>
    </alternativeName>
    <alternativeName>
        <fullName evidence="4">Glycine dehydrogenase (aminomethyl-transferring) subunit 1</fullName>
    </alternativeName>
</protein>
<comment type="similarity">
    <text evidence="4">Belongs to the GcvP family. N-terminal subunit subfamily.</text>
</comment>
<evidence type="ECO:0000256" key="3">
    <source>
        <dbReference type="ARBA" id="ARBA00049026"/>
    </source>
</evidence>
<dbReference type="NCBIfam" id="NF001696">
    <property type="entry name" value="PRK00451.1"/>
    <property type="match status" value="1"/>
</dbReference>
<dbReference type="Pfam" id="PF02347">
    <property type="entry name" value="GDC-P"/>
    <property type="match status" value="1"/>
</dbReference>